<dbReference type="Proteomes" id="UP000031950">
    <property type="component" value="Unassembled WGS sequence"/>
</dbReference>
<keyword evidence="3" id="KW-1185">Reference proteome</keyword>
<comment type="caution">
    <text evidence="2">The sequence shown here is derived from an EMBL/GenBank/DDBJ whole genome shotgun (WGS) entry which is preliminary data.</text>
</comment>
<proteinExistence type="predicted"/>
<evidence type="ECO:0000313" key="3">
    <source>
        <dbReference type="Proteomes" id="UP000031950"/>
    </source>
</evidence>
<dbReference type="PATRIC" id="fig|135826.4.peg.1198"/>
<dbReference type="AlphaFoldDB" id="A0A0C2RN55"/>
<gene>
    <name evidence="2" type="ORF">KP77_12020</name>
</gene>
<dbReference type="STRING" id="135826.KP77_12020"/>
<sequence length="130" mass="14612">MKIVGSAALFVILFLSACQQESTLSISEVESVPDHIQEAVQSDERIQFVQEEAYAYYIAFRSAGSVEAGLETEDNTLFIQFEETESASEAEQQYVYFLTTEPEHEVLDVQVNGESVPIDQIIVTEDSYEE</sequence>
<protein>
    <recommendedName>
        <fullName evidence="4">Peptidylprolyl isomerase</fullName>
    </recommendedName>
</protein>
<dbReference type="PROSITE" id="PS51257">
    <property type="entry name" value="PROKAR_LIPOPROTEIN"/>
    <property type="match status" value="1"/>
</dbReference>
<organism evidence="2 3">
    <name type="scientific">Jeotgalibacillus alimentarius</name>
    <dbReference type="NCBI Taxonomy" id="135826"/>
    <lineage>
        <taxon>Bacteria</taxon>
        <taxon>Bacillati</taxon>
        <taxon>Bacillota</taxon>
        <taxon>Bacilli</taxon>
        <taxon>Bacillales</taxon>
        <taxon>Caryophanaceae</taxon>
        <taxon>Jeotgalibacillus</taxon>
    </lineage>
</organism>
<name>A0A0C2RN55_9BACL</name>
<reference evidence="2 3" key="1">
    <citation type="submission" date="2015-01" db="EMBL/GenBank/DDBJ databases">
        <title>Genome sequence of Jeotgalibacillus alimentarius.</title>
        <authorList>
            <person name="Goh K.M."/>
            <person name="Chan K.-G."/>
            <person name="Yaakop A.S."/>
            <person name="Ee R."/>
            <person name="Gan H.M."/>
            <person name="Chan C.S."/>
        </authorList>
    </citation>
    <scope>NUCLEOTIDE SEQUENCE [LARGE SCALE GENOMIC DNA]</scope>
    <source>
        <strain evidence="2 3">YKJ-13</strain>
    </source>
</reference>
<keyword evidence="1" id="KW-0732">Signal</keyword>
<feature type="signal peptide" evidence="1">
    <location>
        <begin position="1"/>
        <end position="17"/>
    </location>
</feature>
<evidence type="ECO:0000313" key="2">
    <source>
        <dbReference type="EMBL" id="KIL51690.1"/>
    </source>
</evidence>
<dbReference type="OrthoDB" id="2452916at2"/>
<dbReference type="RefSeq" id="WP_041121768.1">
    <property type="nucleotide sequence ID" value="NZ_JXRQ01000015.1"/>
</dbReference>
<feature type="chain" id="PRO_5039364105" description="Peptidylprolyl isomerase" evidence="1">
    <location>
        <begin position="18"/>
        <end position="130"/>
    </location>
</feature>
<evidence type="ECO:0000256" key="1">
    <source>
        <dbReference type="SAM" id="SignalP"/>
    </source>
</evidence>
<accession>A0A0C2RN55</accession>
<evidence type="ECO:0008006" key="4">
    <source>
        <dbReference type="Google" id="ProtNLM"/>
    </source>
</evidence>
<dbReference type="EMBL" id="JXRQ01000015">
    <property type="protein sequence ID" value="KIL51690.1"/>
    <property type="molecule type" value="Genomic_DNA"/>
</dbReference>